<reference evidence="1 2" key="1">
    <citation type="journal article" date="2018" name="BMC Genomics">
        <title>Comparative genome analyses reveal sequence features reflecting distinct modes of host-adaptation between dicot and monocot powdery mildew.</title>
        <authorList>
            <person name="Wu Y."/>
            <person name="Ma X."/>
            <person name="Pan Z."/>
            <person name="Kale S.D."/>
            <person name="Song Y."/>
            <person name="King H."/>
            <person name="Zhang Q."/>
            <person name="Presley C."/>
            <person name="Deng X."/>
            <person name="Wei C.I."/>
            <person name="Xiao S."/>
        </authorList>
    </citation>
    <scope>NUCLEOTIDE SEQUENCE [LARGE SCALE GENOMIC DNA]</scope>
    <source>
        <strain evidence="1">UMSG2</strain>
    </source>
</reference>
<dbReference type="Proteomes" id="UP000286134">
    <property type="component" value="Unassembled WGS sequence"/>
</dbReference>
<accession>A0A420HAA2</accession>
<gene>
    <name evidence="1" type="ORF">OnM2_098023</name>
</gene>
<protein>
    <submittedName>
        <fullName evidence="1">Uncharacterized protein</fullName>
    </submittedName>
</protein>
<dbReference type="EMBL" id="MCFK01009838">
    <property type="protein sequence ID" value="RKF54366.1"/>
    <property type="molecule type" value="Genomic_DNA"/>
</dbReference>
<dbReference type="AlphaFoldDB" id="A0A420HAA2"/>
<organism evidence="1 2">
    <name type="scientific">Erysiphe neolycopersici</name>
    <dbReference type="NCBI Taxonomy" id="212602"/>
    <lineage>
        <taxon>Eukaryota</taxon>
        <taxon>Fungi</taxon>
        <taxon>Dikarya</taxon>
        <taxon>Ascomycota</taxon>
        <taxon>Pezizomycotina</taxon>
        <taxon>Leotiomycetes</taxon>
        <taxon>Erysiphales</taxon>
        <taxon>Erysiphaceae</taxon>
        <taxon>Erysiphe</taxon>
    </lineage>
</organism>
<name>A0A420HAA2_9PEZI</name>
<dbReference type="OrthoDB" id="3740914at2759"/>
<comment type="caution">
    <text evidence="1">The sequence shown here is derived from an EMBL/GenBank/DDBJ whole genome shotgun (WGS) entry which is preliminary data.</text>
</comment>
<sequence length="149" mass="16961">MLPNDNSIMSWLDEWELVYSEAKELNLPHVLDPQAQYDFLYSVENITGAWTELKLAMIDDQARSVILRGYSQSAEVSNTPLTKKGTPKEQKTVFVNTTIPITVKYKKEIFDKINGKLKAAYMGKVRLYIANKLEYDPKTTPSAVLKSNN</sequence>
<keyword evidence="2" id="KW-1185">Reference proteome</keyword>
<evidence type="ECO:0000313" key="2">
    <source>
        <dbReference type="Proteomes" id="UP000286134"/>
    </source>
</evidence>
<proteinExistence type="predicted"/>
<evidence type="ECO:0000313" key="1">
    <source>
        <dbReference type="EMBL" id="RKF54366.1"/>
    </source>
</evidence>
<dbReference type="STRING" id="212602.A0A420HAA2"/>